<protein>
    <submittedName>
        <fullName evidence="3">Uncharacterized protein</fullName>
    </submittedName>
</protein>
<dbReference type="AlphaFoldDB" id="A0AAV7VFY0"/>
<feature type="compositionally biased region" description="Basic and acidic residues" evidence="1">
    <location>
        <begin position="100"/>
        <end position="117"/>
    </location>
</feature>
<evidence type="ECO:0000256" key="2">
    <source>
        <dbReference type="SAM" id="SignalP"/>
    </source>
</evidence>
<proteinExistence type="predicted"/>
<evidence type="ECO:0000313" key="4">
    <source>
        <dbReference type="Proteomes" id="UP001066276"/>
    </source>
</evidence>
<gene>
    <name evidence="3" type="ORF">NDU88_002948</name>
</gene>
<feature type="region of interest" description="Disordered" evidence="1">
    <location>
        <begin position="47"/>
        <end position="133"/>
    </location>
</feature>
<reference evidence="3" key="1">
    <citation type="journal article" date="2022" name="bioRxiv">
        <title>Sequencing and chromosome-scale assembly of the giantPleurodeles waltlgenome.</title>
        <authorList>
            <person name="Brown T."/>
            <person name="Elewa A."/>
            <person name="Iarovenko S."/>
            <person name="Subramanian E."/>
            <person name="Araus A.J."/>
            <person name="Petzold A."/>
            <person name="Susuki M."/>
            <person name="Suzuki K.-i.T."/>
            <person name="Hayashi T."/>
            <person name="Toyoda A."/>
            <person name="Oliveira C."/>
            <person name="Osipova E."/>
            <person name="Leigh N.D."/>
            <person name="Simon A."/>
            <person name="Yun M.H."/>
        </authorList>
    </citation>
    <scope>NUCLEOTIDE SEQUENCE</scope>
    <source>
        <strain evidence="3">20211129_DDA</strain>
        <tissue evidence="3">Liver</tissue>
    </source>
</reference>
<keyword evidence="4" id="KW-1185">Reference proteome</keyword>
<sequence length="133" mass="14728">MHLLVLPLPLLTRIDLLVHPVAPSQRELGRLKGLPSLPEEIAIGVVRRGGRRPTRQKKKTRTIGVSQACPADPRAVQSRLHHQQVAGRKRRAGNRWSHSGMKETDSGEQDASTRHASGEAWQKQVCGAFPEQV</sequence>
<dbReference type="EMBL" id="JANPWB010000003">
    <property type="protein sequence ID" value="KAJ1199110.1"/>
    <property type="molecule type" value="Genomic_DNA"/>
</dbReference>
<name>A0AAV7VFY0_PLEWA</name>
<organism evidence="3 4">
    <name type="scientific">Pleurodeles waltl</name>
    <name type="common">Iberian ribbed newt</name>
    <dbReference type="NCBI Taxonomy" id="8319"/>
    <lineage>
        <taxon>Eukaryota</taxon>
        <taxon>Metazoa</taxon>
        <taxon>Chordata</taxon>
        <taxon>Craniata</taxon>
        <taxon>Vertebrata</taxon>
        <taxon>Euteleostomi</taxon>
        <taxon>Amphibia</taxon>
        <taxon>Batrachia</taxon>
        <taxon>Caudata</taxon>
        <taxon>Salamandroidea</taxon>
        <taxon>Salamandridae</taxon>
        <taxon>Pleurodelinae</taxon>
        <taxon>Pleurodeles</taxon>
    </lineage>
</organism>
<evidence type="ECO:0000313" key="3">
    <source>
        <dbReference type="EMBL" id="KAJ1199110.1"/>
    </source>
</evidence>
<accession>A0AAV7VFY0</accession>
<dbReference type="Proteomes" id="UP001066276">
    <property type="component" value="Chromosome 2_1"/>
</dbReference>
<feature type="signal peptide" evidence="2">
    <location>
        <begin position="1"/>
        <end position="16"/>
    </location>
</feature>
<feature type="compositionally biased region" description="Basic residues" evidence="1">
    <location>
        <begin position="48"/>
        <end position="61"/>
    </location>
</feature>
<keyword evidence="2" id="KW-0732">Signal</keyword>
<feature type="compositionally biased region" description="Basic residues" evidence="1">
    <location>
        <begin position="79"/>
        <end position="93"/>
    </location>
</feature>
<feature type="chain" id="PRO_5043316824" evidence="2">
    <location>
        <begin position="17"/>
        <end position="133"/>
    </location>
</feature>
<evidence type="ECO:0000256" key="1">
    <source>
        <dbReference type="SAM" id="MobiDB-lite"/>
    </source>
</evidence>
<comment type="caution">
    <text evidence="3">The sequence shown here is derived from an EMBL/GenBank/DDBJ whole genome shotgun (WGS) entry which is preliminary data.</text>
</comment>